<keyword evidence="3" id="KW-1185">Reference proteome</keyword>
<sequence length="141" mass="15713">MPESVEHSMSPQDALVALMVAVSASDENIRTSELVKIQSIVGTLPVFIGYDTDRIKHLSQMVFDLFDQDDGLDALFGLMREALPERLHETAYALSCDVAAADGTLTDTELRLLEELRYELELDRLHAAAIERGARARHMRA</sequence>
<gene>
    <name evidence="2" type="ORF">SAMN05421853_107202</name>
</gene>
<reference evidence="3" key="1">
    <citation type="submission" date="2016-10" db="EMBL/GenBank/DDBJ databases">
        <authorList>
            <person name="Varghese N."/>
            <person name="Submissions S."/>
        </authorList>
    </citation>
    <scope>NUCLEOTIDE SEQUENCE [LARGE SCALE GENOMIC DNA]</scope>
    <source>
        <strain evidence="3">JCM 10271</strain>
    </source>
</reference>
<accession>A0A1I5Z3T6</accession>
<dbReference type="RefSeq" id="WP_093012307.1">
    <property type="nucleotide sequence ID" value="NZ_FOXV01000007.1"/>
</dbReference>
<dbReference type="EMBL" id="FOXV01000007">
    <property type="protein sequence ID" value="SFQ50797.1"/>
    <property type="molecule type" value="Genomic_DNA"/>
</dbReference>
<proteinExistence type="predicted"/>
<name>A0A1I5Z3T6_9RHOB</name>
<dbReference type="Pfam" id="PF05099">
    <property type="entry name" value="TerB"/>
    <property type="match status" value="1"/>
</dbReference>
<protein>
    <submittedName>
        <fullName evidence="2">Tellurite resistance protein</fullName>
    </submittedName>
</protein>
<evidence type="ECO:0000313" key="2">
    <source>
        <dbReference type="EMBL" id="SFQ50797.1"/>
    </source>
</evidence>
<dbReference type="Proteomes" id="UP000243106">
    <property type="component" value="Unassembled WGS sequence"/>
</dbReference>
<dbReference type="AlphaFoldDB" id="A0A1I5Z3T6"/>
<feature type="domain" description="Co-chaperone DjlA N-terminal" evidence="1">
    <location>
        <begin position="12"/>
        <end position="126"/>
    </location>
</feature>
<evidence type="ECO:0000259" key="1">
    <source>
        <dbReference type="Pfam" id="PF05099"/>
    </source>
</evidence>
<dbReference type="InterPro" id="IPR029024">
    <property type="entry name" value="TerB-like"/>
</dbReference>
<organism evidence="2 3">
    <name type="scientific">Roseivivax halotolerans</name>
    <dbReference type="NCBI Taxonomy" id="93684"/>
    <lineage>
        <taxon>Bacteria</taxon>
        <taxon>Pseudomonadati</taxon>
        <taxon>Pseudomonadota</taxon>
        <taxon>Alphaproteobacteria</taxon>
        <taxon>Rhodobacterales</taxon>
        <taxon>Roseobacteraceae</taxon>
        <taxon>Roseivivax</taxon>
    </lineage>
</organism>
<dbReference type="CDD" id="cd07176">
    <property type="entry name" value="terB"/>
    <property type="match status" value="1"/>
</dbReference>
<dbReference type="Gene3D" id="1.10.3680.10">
    <property type="entry name" value="TerB-like"/>
    <property type="match status" value="1"/>
</dbReference>
<dbReference type="STRING" id="93684.SAMN05421853_107202"/>
<dbReference type="InterPro" id="IPR007791">
    <property type="entry name" value="DjlA_N"/>
</dbReference>
<evidence type="ECO:0000313" key="3">
    <source>
        <dbReference type="Proteomes" id="UP000243106"/>
    </source>
</evidence>
<dbReference type="SUPFAM" id="SSF158682">
    <property type="entry name" value="TerB-like"/>
    <property type="match status" value="1"/>
</dbReference>